<evidence type="ECO:0000313" key="4">
    <source>
        <dbReference type="Proteomes" id="UP000063964"/>
    </source>
</evidence>
<keyword evidence="1" id="KW-0694">RNA-binding</keyword>
<dbReference type="InterPro" id="IPR048289">
    <property type="entry name" value="RRM2_NsCP33-like"/>
</dbReference>
<dbReference type="STRING" id="888061.AXF15_06670"/>
<evidence type="ECO:0000256" key="1">
    <source>
        <dbReference type="ARBA" id="ARBA00022884"/>
    </source>
</evidence>
<name>A0A120KNG2_9BACT</name>
<dbReference type="CDD" id="cd21608">
    <property type="entry name" value="RRM2_NsCP33_like"/>
    <property type="match status" value="1"/>
</dbReference>
<dbReference type="PANTHER" id="PTHR48024:SF56">
    <property type="entry name" value="HETEROGENEOUS NUCLEAR RIBONUCLEOPROTEIN A0"/>
    <property type="match status" value="1"/>
</dbReference>
<accession>A0A120KNG2</accession>
<dbReference type="InterPro" id="IPR012677">
    <property type="entry name" value="Nucleotide-bd_a/b_plait_sf"/>
</dbReference>
<dbReference type="InterPro" id="IPR035979">
    <property type="entry name" value="RBD_domain_sf"/>
</dbReference>
<sequence>MATNIYVGNLSWSTTDADLRSLFAQYGEVASAHVIEDRATGRSRGFGFVEMDEEGARKAIAAINGTDFQGRTLKVNESQPRESRPRY</sequence>
<dbReference type="KEGG" id="doa:AXF15_06670"/>
<evidence type="ECO:0000313" key="3">
    <source>
        <dbReference type="EMBL" id="AMD94039.1"/>
    </source>
</evidence>
<dbReference type="Pfam" id="PF00076">
    <property type="entry name" value="RRM_1"/>
    <property type="match status" value="1"/>
</dbReference>
<dbReference type="SUPFAM" id="SSF54928">
    <property type="entry name" value="RNA-binding domain, RBD"/>
    <property type="match status" value="1"/>
</dbReference>
<evidence type="ECO:0000259" key="2">
    <source>
        <dbReference type="PROSITE" id="PS50102"/>
    </source>
</evidence>
<dbReference type="RefSeq" id="WP_066608782.1">
    <property type="nucleotide sequence ID" value="NZ_CP014230.1"/>
</dbReference>
<protein>
    <submittedName>
        <fullName evidence="3">RNA-binding protein</fullName>
    </submittedName>
</protein>
<dbReference type="SMART" id="SM00360">
    <property type="entry name" value="RRM"/>
    <property type="match status" value="1"/>
</dbReference>
<dbReference type="PANTHER" id="PTHR48024">
    <property type="entry name" value="GEO13361P1-RELATED"/>
    <property type="match status" value="1"/>
</dbReference>
<dbReference type="AlphaFoldDB" id="A0A120KNG2"/>
<dbReference type="InterPro" id="IPR000504">
    <property type="entry name" value="RRM_dom"/>
</dbReference>
<dbReference type="Gene3D" id="3.30.70.330">
    <property type="match status" value="1"/>
</dbReference>
<organism evidence="3 4">
    <name type="scientific">Desulfomicrobium orale DSM 12838</name>
    <dbReference type="NCBI Taxonomy" id="888061"/>
    <lineage>
        <taxon>Bacteria</taxon>
        <taxon>Pseudomonadati</taxon>
        <taxon>Thermodesulfobacteriota</taxon>
        <taxon>Desulfovibrionia</taxon>
        <taxon>Desulfovibrionales</taxon>
        <taxon>Desulfomicrobiaceae</taxon>
        <taxon>Desulfomicrobium</taxon>
    </lineage>
</organism>
<dbReference type="OrthoDB" id="9798855at2"/>
<dbReference type="Proteomes" id="UP000063964">
    <property type="component" value="Chromosome"/>
</dbReference>
<dbReference type="EMBL" id="CP014230">
    <property type="protein sequence ID" value="AMD94039.1"/>
    <property type="molecule type" value="Genomic_DNA"/>
</dbReference>
<dbReference type="InterPro" id="IPR050886">
    <property type="entry name" value="RNA-binding_reg"/>
</dbReference>
<dbReference type="PROSITE" id="PS50102">
    <property type="entry name" value="RRM"/>
    <property type="match status" value="1"/>
</dbReference>
<dbReference type="GO" id="GO:0003723">
    <property type="term" value="F:RNA binding"/>
    <property type="evidence" value="ECO:0007669"/>
    <property type="project" value="UniProtKB-KW"/>
</dbReference>
<proteinExistence type="predicted"/>
<reference evidence="4" key="1">
    <citation type="submission" date="2016-02" db="EMBL/GenBank/DDBJ databases">
        <authorList>
            <person name="Holder M.E."/>
            <person name="Ajami N.J."/>
            <person name="Petrosino J.F."/>
        </authorList>
    </citation>
    <scope>NUCLEOTIDE SEQUENCE [LARGE SCALE GENOMIC DNA]</scope>
    <source>
        <strain evidence="4">DSM 12838</strain>
    </source>
</reference>
<feature type="domain" description="RRM" evidence="2">
    <location>
        <begin position="3"/>
        <end position="80"/>
    </location>
</feature>
<gene>
    <name evidence="3" type="ORF">AXF15_06670</name>
</gene>
<keyword evidence="4" id="KW-1185">Reference proteome</keyword>